<dbReference type="EMBL" id="JAGYPE010000003">
    <property type="protein sequence ID" value="MBS4183506.1"/>
    <property type="molecule type" value="Genomic_DNA"/>
</dbReference>
<reference evidence="7" key="1">
    <citation type="submission" date="2021-05" db="EMBL/GenBank/DDBJ databases">
        <title>Novel Bacillus species.</title>
        <authorList>
            <person name="Liu G."/>
        </authorList>
    </citation>
    <scope>NUCLEOTIDE SEQUENCE</scope>
    <source>
        <strain evidence="7">FJAT-50051</strain>
    </source>
</reference>
<dbReference type="InterPro" id="IPR007867">
    <property type="entry name" value="GMC_OxRtase_C"/>
</dbReference>
<dbReference type="InterPro" id="IPR000172">
    <property type="entry name" value="GMC_OxRdtase_N"/>
</dbReference>
<dbReference type="PANTHER" id="PTHR46056:SF12">
    <property type="entry name" value="LONG-CHAIN-ALCOHOL OXIDASE"/>
    <property type="match status" value="1"/>
</dbReference>
<feature type="domain" description="Glucose-methanol-choline oxidoreductase N-terminal" evidence="5">
    <location>
        <begin position="86"/>
        <end position="304"/>
    </location>
</feature>
<feature type="domain" description="Glucose-methanol-choline oxidoreductase C-terminal" evidence="6">
    <location>
        <begin position="392"/>
        <end position="504"/>
    </location>
</feature>
<dbReference type="SUPFAM" id="SSF54373">
    <property type="entry name" value="FAD-linked reductases, C-terminal domain"/>
    <property type="match status" value="1"/>
</dbReference>
<evidence type="ECO:0000259" key="6">
    <source>
        <dbReference type="Pfam" id="PF05199"/>
    </source>
</evidence>
<gene>
    <name evidence="7" type="ORF">KHB02_19120</name>
</gene>
<proteinExistence type="inferred from homology"/>
<keyword evidence="3" id="KW-0274">FAD</keyword>
<dbReference type="GO" id="GO:0050660">
    <property type="term" value="F:flavin adenine dinucleotide binding"/>
    <property type="evidence" value="ECO:0007669"/>
    <property type="project" value="InterPro"/>
</dbReference>
<dbReference type="InterPro" id="IPR036188">
    <property type="entry name" value="FAD/NAD-bd_sf"/>
</dbReference>
<accession>A0A942T1J3</accession>
<name>A0A942T1J3_9BACI</name>
<evidence type="ECO:0000259" key="5">
    <source>
        <dbReference type="Pfam" id="PF00732"/>
    </source>
</evidence>
<protein>
    <submittedName>
        <fullName evidence="7">GMC family oxidoreductase</fullName>
    </submittedName>
</protein>
<dbReference type="GO" id="GO:0016614">
    <property type="term" value="F:oxidoreductase activity, acting on CH-OH group of donors"/>
    <property type="evidence" value="ECO:0007669"/>
    <property type="project" value="InterPro"/>
</dbReference>
<organism evidence="7">
    <name type="scientific">Neobacillus citreus</name>
    <dbReference type="NCBI Taxonomy" id="2833578"/>
    <lineage>
        <taxon>Bacteria</taxon>
        <taxon>Bacillati</taxon>
        <taxon>Bacillota</taxon>
        <taxon>Bacilli</taxon>
        <taxon>Bacillales</taxon>
        <taxon>Bacillaceae</taxon>
        <taxon>Neobacillus</taxon>
    </lineage>
</organism>
<sequence length="534" mass="57122">MRLNDQRRYGTDEVVDVVVVGTGAGGAPLLASLARRGLSVVALEAGPNTEPGDHLPDEVEAPADVNWMEERISGGDAPTAFGPNNSGTGVGGSTLHWGAFTPRPSVHDLRLRSESGQGEDWPLDHDELTGYIEQVEHDVGVAGPEHYPWDPSRRYRIRPPARNASSDMMMRGTAALGITATDAPVGLTTQDRHQEHHGLRQACVSCGSCHQGCRNGSKVSMDTTYLPAAVAFGAEIRPDAFVHGIELDGRGRVAAVVYEHRGRTHRQRCRALVLAAGGVETPRLLLHTGLANSSGQVGRNFTAHGATQVWATFDESMRSYRGYPSSIITEDFVRPADADFAGGYLVQSLGVQPLTFATTLVRGGGLRGAALVQAMRDYPYTAGVGINAECLPSERNRLELTDELDAHGVPVARVTFSPGDNEDAIERHAVRTMTAIVEAAGGRDVRVLERSAHTIGTARMGSDPASSVVDPAGRSWDVDNLWIVDNSVFPSSVIANPALTIMALSLRTADRLLRADPAADRARRPVSPAARVPR</sequence>
<keyword evidence="2" id="KW-0285">Flavoprotein</keyword>
<comment type="caution">
    <text evidence="7">The sequence shown here is derived from an EMBL/GenBank/DDBJ whole genome shotgun (WGS) entry which is preliminary data.</text>
</comment>
<keyword evidence="4" id="KW-0560">Oxidoreductase</keyword>
<dbReference type="SUPFAM" id="SSF51905">
    <property type="entry name" value="FAD/NAD(P)-binding domain"/>
    <property type="match status" value="1"/>
</dbReference>
<evidence type="ECO:0000256" key="1">
    <source>
        <dbReference type="ARBA" id="ARBA00010790"/>
    </source>
</evidence>
<evidence type="ECO:0000256" key="3">
    <source>
        <dbReference type="ARBA" id="ARBA00022827"/>
    </source>
</evidence>
<dbReference type="Pfam" id="PF00732">
    <property type="entry name" value="GMC_oxred_N"/>
    <property type="match status" value="1"/>
</dbReference>
<comment type="similarity">
    <text evidence="1">Belongs to the GMC oxidoreductase family.</text>
</comment>
<dbReference type="AlphaFoldDB" id="A0A942T1J3"/>
<evidence type="ECO:0000313" key="7">
    <source>
        <dbReference type="EMBL" id="MBS4183506.1"/>
    </source>
</evidence>
<evidence type="ECO:0000256" key="4">
    <source>
        <dbReference type="ARBA" id="ARBA00023002"/>
    </source>
</evidence>
<dbReference type="Gene3D" id="3.50.50.60">
    <property type="entry name" value="FAD/NAD(P)-binding domain"/>
    <property type="match status" value="2"/>
</dbReference>
<evidence type="ECO:0000256" key="2">
    <source>
        <dbReference type="ARBA" id="ARBA00022630"/>
    </source>
</evidence>
<dbReference type="Pfam" id="PF05199">
    <property type="entry name" value="GMC_oxred_C"/>
    <property type="match status" value="1"/>
</dbReference>
<dbReference type="PANTHER" id="PTHR46056">
    <property type="entry name" value="LONG-CHAIN-ALCOHOL OXIDASE"/>
    <property type="match status" value="1"/>
</dbReference>